<name>A0ABV7N725_9STAP</name>
<evidence type="ECO:0000313" key="2">
    <source>
        <dbReference type="Proteomes" id="UP001595637"/>
    </source>
</evidence>
<dbReference type="RefSeq" id="WP_380656457.1">
    <property type="nucleotide sequence ID" value="NZ_JBHRVQ010000001.1"/>
</dbReference>
<gene>
    <name evidence="1" type="ORF">ACFOEO_12405</name>
</gene>
<organism evidence="1 2">
    <name type="scientific">Salinicoccus sesuvii</name>
    <dbReference type="NCBI Taxonomy" id="868281"/>
    <lineage>
        <taxon>Bacteria</taxon>
        <taxon>Bacillati</taxon>
        <taxon>Bacillota</taxon>
        <taxon>Bacilli</taxon>
        <taxon>Bacillales</taxon>
        <taxon>Staphylococcaceae</taxon>
        <taxon>Salinicoccus</taxon>
    </lineage>
</organism>
<reference evidence="2" key="1">
    <citation type="journal article" date="2019" name="Int. J. Syst. Evol. Microbiol.">
        <title>The Global Catalogue of Microorganisms (GCM) 10K type strain sequencing project: providing services to taxonomists for standard genome sequencing and annotation.</title>
        <authorList>
            <consortium name="The Broad Institute Genomics Platform"/>
            <consortium name="The Broad Institute Genome Sequencing Center for Infectious Disease"/>
            <person name="Wu L."/>
            <person name="Ma J."/>
        </authorList>
    </citation>
    <scope>NUCLEOTIDE SEQUENCE [LARGE SCALE GENOMIC DNA]</scope>
    <source>
        <strain evidence="2">CCM 7756</strain>
    </source>
</reference>
<sequence length="78" mass="8766">MLKRKSLKSHSNQALADELKRRTGAEKLLIAGGPEDNIYGPVSDAFDFFGQQVSKDRSKEDLELQSTLLQQLIKEMDS</sequence>
<proteinExistence type="predicted"/>
<accession>A0ABV7N725</accession>
<dbReference type="Proteomes" id="UP001595637">
    <property type="component" value="Unassembled WGS sequence"/>
</dbReference>
<comment type="caution">
    <text evidence="1">The sequence shown here is derived from an EMBL/GenBank/DDBJ whole genome shotgun (WGS) entry which is preliminary data.</text>
</comment>
<evidence type="ECO:0000313" key="1">
    <source>
        <dbReference type="EMBL" id="MFC3389384.1"/>
    </source>
</evidence>
<keyword evidence="2" id="KW-1185">Reference proteome</keyword>
<dbReference type="EMBL" id="JBHRVQ010000001">
    <property type="protein sequence ID" value="MFC3389384.1"/>
    <property type="molecule type" value="Genomic_DNA"/>
</dbReference>
<protein>
    <submittedName>
        <fullName evidence="1">Uncharacterized protein</fullName>
    </submittedName>
</protein>